<keyword evidence="4 5" id="KW-0472">Membrane</keyword>
<feature type="transmembrane region" description="Helical" evidence="5">
    <location>
        <begin position="311"/>
        <end position="331"/>
    </location>
</feature>
<dbReference type="OrthoDB" id="202329at2157"/>
<evidence type="ECO:0000256" key="3">
    <source>
        <dbReference type="ARBA" id="ARBA00022989"/>
    </source>
</evidence>
<reference evidence="6" key="1">
    <citation type="submission" date="2017-11" db="EMBL/GenBank/DDBJ databases">
        <authorList>
            <person name="Kajale S.C."/>
            <person name="Sharma A."/>
        </authorList>
    </citation>
    <scope>NUCLEOTIDE SEQUENCE</scope>
    <source>
        <strain evidence="6">LS1_42</strain>
    </source>
</reference>
<feature type="transmembrane region" description="Helical" evidence="5">
    <location>
        <begin position="20"/>
        <end position="42"/>
    </location>
</feature>
<sequence>MLEKSSTFSDSEFDERAGPWVAFARVFAGFLLLYELTLGGWWKLGWFTTGPNPEWVGANAGAEVYSVAEQAVEEGTFGWFAAILETVVLPYPELWTILALAAQIVTAVGLILGLWTRPAALLGILYFLPVFHLGMIRTSPLFTVPIAFAFVANAGRYYGLDAVLWRRSDAVGRLTRAVNAPLPIRRAWYPPLAAAFAVVAVYYLLSIPETVGTRVHLTSLELTVFAGLVAGGLSFVYRGANPTSVAADALRVFVGYRFLQEIVVRIEPGANALPGWASAETQAEVFEGIAEAHVTPMSAVIELAVLPAMSAWVLAFAAVQVSVGIALLVGYRTRVAGTVAVGYLTVLTALGLVRLAPLVFASAIVAATLAGRHASLDSIAGRAPRPPAVPSRASIPAAVAAVAFLAGAAAIGIDPDAGYGEVAGPVALVMLAFGLLALAFVSSPRAKLASKGAPVARTTSDD</sequence>
<evidence type="ECO:0000256" key="4">
    <source>
        <dbReference type="ARBA" id="ARBA00023136"/>
    </source>
</evidence>
<name>A0A8J8Q7E7_9EURY</name>
<feature type="transmembrane region" description="Helical" evidence="5">
    <location>
        <begin position="94"/>
        <end position="112"/>
    </location>
</feature>
<accession>A0A8J8Q7E7</accession>
<evidence type="ECO:0000256" key="5">
    <source>
        <dbReference type="SAM" id="Phobius"/>
    </source>
</evidence>
<evidence type="ECO:0000256" key="1">
    <source>
        <dbReference type="ARBA" id="ARBA00004141"/>
    </source>
</evidence>
<dbReference type="GO" id="GO:0016020">
    <property type="term" value="C:membrane"/>
    <property type="evidence" value="ECO:0007669"/>
    <property type="project" value="UniProtKB-SubCell"/>
</dbReference>
<keyword evidence="2 5" id="KW-0812">Transmembrane</keyword>
<feature type="transmembrane region" description="Helical" evidence="5">
    <location>
        <begin position="393"/>
        <end position="413"/>
    </location>
</feature>
<organism evidence="6 7">
    <name type="scientific">Natronococcus pandeyae</name>
    <dbReference type="NCBI Taxonomy" id="2055836"/>
    <lineage>
        <taxon>Archaea</taxon>
        <taxon>Methanobacteriati</taxon>
        <taxon>Methanobacteriota</taxon>
        <taxon>Stenosarchaea group</taxon>
        <taxon>Halobacteria</taxon>
        <taxon>Halobacteriales</taxon>
        <taxon>Natrialbaceae</taxon>
        <taxon>Natronococcus</taxon>
    </lineage>
</organism>
<keyword evidence="7" id="KW-1185">Reference proteome</keyword>
<protein>
    <submittedName>
        <fullName evidence="6">Uncharacterized protein</fullName>
    </submittedName>
</protein>
<dbReference type="RefSeq" id="WP_148855596.1">
    <property type="nucleotide sequence ID" value="NZ_PHNJ01000001.1"/>
</dbReference>
<feature type="transmembrane region" description="Helical" evidence="5">
    <location>
        <begin position="419"/>
        <end position="441"/>
    </location>
</feature>
<keyword evidence="3 5" id="KW-1133">Transmembrane helix</keyword>
<dbReference type="Proteomes" id="UP000766904">
    <property type="component" value="Unassembled WGS sequence"/>
</dbReference>
<feature type="transmembrane region" description="Helical" evidence="5">
    <location>
        <begin position="217"/>
        <end position="237"/>
    </location>
</feature>
<evidence type="ECO:0000256" key="2">
    <source>
        <dbReference type="ARBA" id="ARBA00022692"/>
    </source>
</evidence>
<evidence type="ECO:0000313" key="6">
    <source>
        <dbReference type="EMBL" id="TYL40023.1"/>
    </source>
</evidence>
<dbReference type="AlphaFoldDB" id="A0A8J8Q7E7"/>
<dbReference type="InterPro" id="IPR032808">
    <property type="entry name" value="DoxX"/>
</dbReference>
<dbReference type="Pfam" id="PF07681">
    <property type="entry name" value="DoxX"/>
    <property type="match status" value="1"/>
</dbReference>
<dbReference type="EMBL" id="PHNJ01000001">
    <property type="protein sequence ID" value="TYL40023.1"/>
    <property type="molecule type" value="Genomic_DNA"/>
</dbReference>
<gene>
    <name evidence="6" type="ORF">CV102_00105</name>
</gene>
<evidence type="ECO:0000313" key="7">
    <source>
        <dbReference type="Proteomes" id="UP000766904"/>
    </source>
</evidence>
<feature type="transmembrane region" description="Helical" evidence="5">
    <location>
        <begin position="186"/>
        <end position="205"/>
    </location>
</feature>
<feature type="transmembrane region" description="Helical" evidence="5">
    <location>
        <begin position="343"/>
        <end position="372"/>
    </location>
</feature>
<comment type="subcellular location">
    <subcellularLocation>
        <location evidence="1">Membrane</location>
        <topology evidence="1">Multi-pass membrane protein</topology>
    </subcellularLocation>
</comment>
<proteinExistence type="predicted"/>
<comment type="caution">
    <text evidence="6">The sequence shown here is derived from an EMBL/GenBank/DDBJ whole genome shotgun (WGS) entry which is preliminary data.</text>
</comment>